<feature type="region of interest" description="Disordered" evidence="13">
    <location>
        <begin position="1"/>
        <end position="43"/>
    </location>
</feature>
<keyword evidence="10" id="KW-0408">Iron</keyword>
<evidence type="ECO:0000256" key="9">
    <source>
        <dbReference type="ARBA" id="ARBA00022989"/>
    </source>
</evidence>
<keyword evidence="8" id="KW-0249">Electron transport</keyword>
<protein>
    <submittedName>
        <fullName evidence="16">Cytochrome B</fullName>
    </submittedName>
</protein>
<evidence type="ECO:0000256" key="4">
    <source>
        <dbReference type="ARBA" id="ARBA00022475"/>
    </source>
</evidence>
<comment type="subcellular location">
    <subcellularLocation>
        <location evidence="2">Cell membrane</location>
        <topology evidence="2">Multi-pass membrane protein</topology>
    </subcellularLocation>
</comment>
<evidence type="ECO:0000256" key="8">
    <source>
        <dbReference type="ARBA" id="ARBA00022982"/>
    </source>
</evidence>
<dbReference type="GO" id="GO:0020037">
    <property type="term" value="F:heme binding"/>
    <property type="evidence" value="ECO:0007669"/>
    <property type="project" value="TreeGrafter"/>
</dbReference>
<evidence type="ECO:0000313" key="17">
    <source>
        <dbReference type="Proteomes" id="UP000240638"/>
    </source>
</evidence>
<organism evidence="16 17">
    <name type="scientific">Trinickia symbiotica</name>
    <dbReference type="NCBI Taxonomy" id="863227"/>
    <lineage>
        <taxon>Bacteria</taxon>
        <taxon>Pseudomonadati</taxon>
        <taxon>Pseudomonadota</taxon>
        <taxon>Betaproteobacteria</taxon>
        <taxon>Burkholderiales</taxon>
        <taxon>Burkholderiaceae</taxon>
        <taxon>Trinickia</taxon>
    </lineage>
</organism>
<evidence type="ECO:0000256" key="3">
    <source>
        <dbReference type="ARBA" id="ARBA00022448"/>
    </source>
</evidence>
<feature type="transmembrane region" description="Helical" evidence="14">
    <location>
        <begin position="172"/>
        <end position="195"/>
    </location>
</feature>
<dbReference type="PANTHER" id="PTHR30529:SF1">
    <property type="entry name" value="CYTOCHROME B561 HOMOLOG 2"/>
    <property type="match status" value="1"/>
</dbReference>
<dbReference type="GO" id="GO:0046872">
    <property type="term" value="F:metal ion binding"/>
    <property type="evidence" value="ECO:0007669"/>
    <property type="project" value="UniProtKB-KW"/>
</dbReference>
<dbReference type="GO" id="GO:0005886">
    <property type="term" value="C:plasma membrane"/>
    <property type="evidence" value="ECO:0007669"/>
    <property type="project" value="UniProtKB-SubCell"/>
</dbReference>
<reference evidence="16 17" key="1">
    <citation type="submission" date="2018-03" db="EMBL/GenBank/DDBJ databases">
        <title>Whole genome analyses suggest that Burkholderia sensu lato contains two further novel genera in the rhizoxinica-symbiotica group Mycetohabitans gen. nov., and Trinickia gen. nov.: implications for the evolution of diazotrophy and nodulation in the Burkholderiaceae.</title>
        <authorList>
            <person name="Estrada De Los Santos P."/>
            <person name="Palmer M."/>
            <person name="Chavez-Ramirez B."/>
            <person name="Steenkamp E.T."/>
            <person name="Hirsch A.M."/>
            <person name="Manyaka P."/>
            <person name="Maluk M."/>
            <person name="Lafos M."/>
            <person name="Crook M."/>
            <person name="Gross E."/>
            <person name="Simon M.F."/>
            <person name="Bueno Dos Reis Junior F."/>
            <person name="Poole P.S."/>
            <person name="Venter S.N."/>
            <person name="James E.K."/>
        </authorList>
    </citation>
    <scope>NUCLEOTIDE SEQUENCE [LARGE SCALE GENOMIC DNA]</scope>
    <source>
        <strain evidence="16 17">JPY-366</strain>
    </source>
</reference>
<dbReference type="PANTHER" id="PTHR30529">
    <property type="entry name" value="CYTOCHROME B561"/>
    <property type="match status" value="1"/>
</dbReference>
<dbReference type="InterPro" id="IPR052168">
    <property type="entry name" value="Cytochrome_b561_oxidase"/>
</dbReference>
<gene>
    <name evidence="16" type="ORF">C9I57_05790</name>
</gene>
<comment type="caution">
    <text evidence="16">The sequence shown here is derived from an EMBL/GenBank/DDBJ whole genome shotgun (WGS) entry which is preliminary data.</text>
</comment>
<comment type="cofactor">
    <cofactor evidence="1">
        <name>heme b</name>
        <dbReference type="ChEBI" id="CHEBI:60344"/>
    </cofactor>
</comment>
<dbReference type="SUPFAM" id="SSF81342">
    <property type="entry name" value="Transmembrane di-heme cytochromes"/>
    <property type="match status" value="1"/>
</dbReference>
<dbReference type="GO" id="GO:0022904">
    <property type="term" value="P:respiratory electron transport chain"/>
    <property type="evidence" value="ECO:0007669"/>
    <property type="project" value="InterPro"/>
</dbReference>
<name>A0A2T3Y027_9BURK</name>
<evidence type="ECO:0000313" key="16">
    <source>
        <dbReference type="EMBL" id="PTB22105.1"/>
    </source>
</evidence>
<evidence type="ECO:0000256" key="10">
    <source>
        <dbReference type="ARBA" id="ARBA00023004"/>
    </source>
</evidence>
<evidence type="ECO:0000256" key="5">
    <source>
        <dbReference type="ARBA" id="ARBA00022617"/>
    </source>
</evidence>
<sequence length="232" mass="25380">MIEEDDVDNSAGRTHDFLDSAPRAKRESGARPEREGTRDERDASGTARFAPGLIVLHWLIGIAILALIALGLYMVGLPKGLPVKATLINLHKSLGLTVFLLVLIRIVVLAAVHRPPLPPMRPWQRAAARTTQVFLYVGMVAMPVTGYLGSSFNTYGTRFWGILLPKWGWDDAGLRAIFFGAHHVIAFALIALIAFHIAGVAKHELIDHDGTLARMLPRGAKSTASDRRGQPR</sequence>
<dbReference type="Pfam" id="PF01292">
    <property type="entry name" value="Ni_hydr_CYTB"/>
    <property type="match status" value="1"/>
</dbReference>
<evidence type="ECO:0000256" key="13">
    <source>
        <dbReference type="SAM" id="MobiDB-lite"/>
    </source>
</evidence>
<evidence type="ECO:0000256" key="14">
    <source>
        <dbReference type="SAM" id="Phobius"/>
    </source>
</evidence>
<keyword evidence="11 14" id="KW-0472">Membrane</keyword>
<keyword evidence="5" id="KW-0349">Heme</keyword>
<dbReference type="AlphaFoldDB" id="A0A2T3Y027"/>
<evidence type="ECO:0000256" key="6">
    <source>
        <dbReference type="ARBA" id="ARBA00022692"/>
    </source>
</evidence>
<evidence type="ECO:0000259" key="15">
    <source>
        <dbReference type="Pfam" id="PF01292"/>
    </source>
</evidence>
<dbReference type="InterPro" id="IPR011577">
    <property type="entry name" value="Cyt_b561_bac/Ni-Hgenase"/>
</dbReference>
<accession>A0A2T3Y027</accession>
<comment type="similarity">
    <text evidence="12">Belongs to the cytochrome b561 family.</text>
</comment>
<dbReference type="GO" id="GO:0009055">
    <property type="term" value="F:electron transfer activity"/>
    <property type="evidence" value="ECO:0007669"/>
    <property type="project" value="InterPro"/>
</dbReference>
<feature type="transmembrane region" description="Helical" evidence="14">
    <location>
        <begin position="94"/>
        <end position="112"/>
    </location>
</feature>
<feature type="transmembrane region" description="Helical" evidence="14">
    <location>
        <begin position="133"/>
        <end position="152"/>
    </location>
</feature>
<keyword evidence="7" id="KW-0479">Metal-binding</keyword>
<keyword evidence="3" id="KW-0813">Transport</keyword>
<keyword evidence="9 14" id="KW-1133">Transmembrane helix</keyword>
<dbReference type="Proteomes" id="UP000240638">
    <property type="component" value="Unassembled WGS sequence"/>
</dbReference>
<dbReference type="InterPro" id="IPR016174">
    <property type="entry name" value="Di-haem_cyt_TM"/>
</dbReference>
<proteinExistence type="inferred from homology"/>
<evidence type="ECO:0000256" key="2">
    <source>
        <dbReference type="ARBA" id="ARBA00004651"/>
    </source>
</evidence>
<keyword evidence="4" id="KW-1003">Cell membrane</keyword>
<feature type="domain" description="Cytochrome b561 bacterial/Ni-hydrogenase" evidence="15">
    <location>
        <begin position="48"/>
        <end position="217"/>
    </location>
</feature>
<dbReference type="EMBL" id="PYUC01000002">
    <property type="protein sequence ID" value="PTB22105.1"/>
    <property type="molecule type" value="Genomic_DNA"/>
</dbReference>
<feature type="transmembrane region" description="Helical" evidence="14">
    <location>
        <begin position="53"/>
        <end position="74"/>
    </location>
</feature>
<feature type="compositionally biased region" description="Basic and acidic residues" evidence="13">
    <location>
        <begin position="13"/>
        <end position="43"/>
    </location>
</feature>
<evidence type="ECO:0000256" key="7">
    <source>
        <dbReference type="ARBA" id="ARBA00022723"/>
    </source>
</evidence>
<evidence type="ECO:0000256" key="11">
    <source>
        <dbReference type="ARBA" id="ARBA00023136"/>
    </source>
</evidence>
<evidence type="ECO:0000256" key="1">
    <source>
        <dbReference type="ARBA" id="ARBA00001970"/>
    </source>
</evidence>
<keyword evidence="6 14" id="KW-0812">Transmembrane</keyword>
<evidence type="ECO:0000256" key="12">
    <source>
        <dbReference type="ARBA" id="ARBA00037975"/>
    </source>
</evidence>